<evidence type="ECO:0000313" key="1">
    <source>
        <dbReference type="EMBL" id="KAI4869938.1"/>
    </source>
</evidence>
<dbReference type="Proteomes" id="UP001497700">
    <property type="component" value="Unassembled WGS sequence"/>
</dbReference>
<comment type="caution">
    <text evidence="1">The sequence shown here is derived from an EMBL/GenBank/DDBJ whole genome shotgun (WGS) entry which is preliminary data.</text>
</comment>
<sequence>MLKTVAISSLILGLGVNYVASQNEFDYIVVGSGPGGGPLAVDLAKGGHTVLLLEAGDDLSEDPLYENIDRATEASNDPRSRWDFFVKHSDDPEQELKYKHMTWRNPDGSFYVGLDPPEGAEQLGIYYPRAATLGGCAMHNAAVFHLPSDDNWNYIADITGDDSWRAPEMRKIFEEIENCHYLANGTAGHGFSGWLESNQDTGSWLGNATDGTELLKVIAESSGSVGNSTAISDADLRTLVNRDINGPEPNRDQLTGVFGMATHTDAAGHRFSPANYIKQALKENPDLALQVRYNSFLTNIQWDQLSAEQPPAVMAIDYVVGPSAYKADPRYDPNQNTTAGFSWVGKELIIAGGAFNTPQILKLSGIGPAEELQKHNITVVSDVPGVGENLGDNYEGGVLSMASKPFEGFGNRYVVQLKTSASEGNRDIFLWPLNSGFEGFWPGYPDNYGPNVLTIPFVHMDPRSSNGGSVTLRSVDPFEPPEINFRFFGNDSEKDLQAMLEAVKFAQKVKALLPESSGLAPFDEQHPCTGEDGAAAADCSDEAIKEYLKLQTYSHHASGTCAIGAVDDPMAVLDSKFRVKGVDRLRVVDASVFPKPPGAFPVLPTFMISKKAAKVILEDGR</sequence>
<proteinExistence type="predicted"/>
<gene>
    <name evidence="1" type="ORF">F4820DRAFT_344220</name>
</gene>
<accession>A0ACB9ZG35</accession>
<organism evidence="1 2">
    <name type="scientific">Hypoxylon rubiginosum</name>
    <dbReference type="NCBI Taxonomy" id="110542"/>
    <lineage>
        <taxon>Eukaryota</taxon>
        <taxon>Fungi</taxon>
        <taxon>Dikarya</taxon>
        <taxon>Ascomycota</taxon>
        <taxon>Pezizomycotina</taxon>
        <taxon>Sordariomycetes</taxon>
        <taxon>Xylariomycetidae</taxon>
        <taxon>Xylariales</taxon>
        <taxon>Hypoxylaceae</taxon>
        <taxon>Hypoxylon</taxon>
    </lineage>
</organism>
<name>A0ACB9ZG35_9PEZI</name>
<dbReference type="EMBL" id="MU393427">
    <property type="protein sequence ID" value="KAI4869938.1"/>
    <property type="molecule type" value="Genomic_DNA"/>
</dbReference>
<keyword evidence="2" id="KW-1185">Reference proteome</keyword>
<reference evidence="1 2" key="1">
    <citation type="journal article" date="2022" name="New Phytol.">
        <title>Ecological generalism drives hyperdiversity of secondary metabolite gene clusters in xylarialean endophytes.</title>
        <authorList>
            <person name="Franco M.E.E."/>
            <person name="Wisecaver J.H."/>
            <person name="Arnold A.E."/>
            <person name="Ju Y.M."/>
            <person name="Slot J.C."/>
            <person name="Ahrendt S."/>
            <person name="Moore L.P."/>
            <person name="Eastman K.E."/>
            <person name="Scott K."/>
            <person name="Konkel Z."/>
            <person name="Mondo S.J."/>
            <person name="Kuo A."/>
            <person name="Hayes R.D."/>
            <person name="Haridas S."/>
            <person name="Andreopoulos B."/>
            <person name="Riley R."/>
            <person name="LaButti K."/>
            <person name="Pangilinan J."/>
            <person name="Lipzen A."/>
            <person name="Amirebrahimi M."/>
            <person name="Yan J."/>
            <person name="Adam C."/>
            <person name="Keymanesh K."/>
            <person name="Ng V."/>
            <person name="Louie K."/>
            <person name="Northen T."/>
            <person name="Drula E."/>
            <person name="Henrissat B."/>
            <person name="Hsieh H.M."/>
            <person name="Youens-Clark K."/>
            <person name="Lutzoni F."/>
            <person name="Miadlikowska J."/>
            <person name="Eastwood D.C."/>
            <person name="Hamelin R.C."/>
            <person name="Grigoriev I.V."/>
            <person name="U'Ren J.M."/>
        </authorList>
    </citation>
    <scope>NUCLEOTIDE SEQUENCE [LARGE SCALE GENOMIC DNA]</scope>
    <source>
        <strain evidence="1 2">CBS 119005</strain>
    </source>
</reference>
<evidence type="ECO:0000313" key="2">
    <source>
        <dbReference type="Proteomes" id="UP001497700"/>
    </source>
</evidence>
<protein>
    <submittedName>
        <fullName evidence="1">GMC oxidoreductase</fullName>
    </submittedName>
</protein>